<evidence type="ECO:0000256" key="8">
    <source>
        <dbReference type="ARBA" id="ARBA00045912"/>
    </source>
</evidence>
<feature type="region of interest" description="Disordered" evidence="10">
    <location>
        <begin position="17"/>
        <end position="36"/>
    </location>
</feature>
<feature type="transmembrane region" description="Helical" evidence="9">
    <location>
        <begin position="403"/>
        <end position="426"/>
    </location>
</feature>
<keyword evidence="7 9" id="KW-0472">Membrane</keyword>
<protein>
    <recommendedName>
        <fullName evidence="9">Protein RFT1 homolog</fullName>
    </recommendedName>
</protein>
<keyword evidence="5" id="KW-0256">Endoplasmic reticulum</keyword>
<gene>
    <name evidence="11" type="ORF">Poli38472_008157</name>
</gene>
<reference evidence="11" key="1">
    <citation type="submission" date="2019-03" db="EMBL/GenBank/DDBJ databases">
        <title>Long read genome sequence of the mycoparasitic Pythium oligandrum ATCC 38472 isolated from sugarbeet rhizosphere.</title>
        <authorList>
            <person name="Gaulin E."/>
        </authorList>
    </citation>
    <scope>NUCLEOTIDE SEQUENCE</scope>
    <source>
        <strain evidence="11">ATCC 38472_TT</strain>
    </source>
</reference>
<dbReference type="EMBL" id="SPLM01000037">
    <property type="protein sequence ID" value="TMW65515.1"/>
    <property type="molecule type" value="Genomic_DNA"/>
</dbReference>
<comment type="pathway">
    <text evidence="2">Protein modification; protein glycosylation.</text>
</comment>
<evidence type="ECO:0000256" key="7">
    <source>
        <dbReference type="ARBA" id="ARBA00023136"/>
    </source>
</evidence>
<dbReference type="GO" id="GO:0005789">
    <property type="term" value="C:endoplasmic reticulum membrane"/>
    <property type="evidence" value="ECO:0007669"/>
    <property type="project" value="UniProtKB-SubCell"/>
</dbReference>
<dbReference type="Proteomes" id="UP000794436">
    <property type="component" value="Unassembled WGS sequence"/>
</dbReference>
<dbReference type="InterPro" id="IPR007594">
    <property type="entry name" value="RFT1"/>
</dbReference>
<evidence type="ECO:0000256" key="9">
    <source>
        <dbReference type="RuleBase" id="RU365067"/>
    </source>
</evidence>
<comment type="subcellular location">
    <subcellularLocation>
        <location evidence="1 9">Endoplasmic reticulum membrane</location>
        <topology evidence="1 9">Multi-pass membrane protein</topology>
    </subcellularLocation>
</comment>
<feature type="transmembrane region" description="Helical" evidence="9">
    <location>
        <begin position="540"/>
        <end position="562"/>
    </location>
</feature>
<feature type="transmembrane region" description="Helical" evidence="9">
    <location>
        <begin position="162"/>
        <end position="183"/>
    </location>
</feature>
<comment type="function">
    <text evidence="8 9">Intramembrane glycolipid transporter that operates in the biosynthetic pathway of dolichol-linked oligosaccharides, the glycan precursors employed in protein asparagine (N)-glycosylation. The sequential addition of sugars to dolichol pyrophosphate produces dolichol-linked oligosaccharides containing fourteen sugars, including two GlcNAcs, nine mannoses and three glucoses. Once assembled, the oligosaccharide is transferred from the lipid to nascent proteins by oligosaccharyltransferases. The assembly of dolichol-linked oligosaccharides begins on the cytosolic side of the endoplasmic reticulum membrane and finishes in its lumen. RFT1 could mediate the translocation of the cytosolically oriented intermediate DolPP-GlcNAc2Man5, produced by ALG11, into the ER lumen where dolichol-linked oligosaccharides assembly continues. However, the intramembrane lipid transporter activity could not be confirmed in vitro.</text>
</comment>
<keyword evidence="12" id="KW-1185">Reference proteome</keyword>
<dbReference type="OrthoDB" id="9979195at2759"/>
<dbReference type="PANTHER" id="PTHR13117">
    <property type="entry name" value="ENDOPLASMIC RETICULUM MULTISPAN TRANSMEMBRANE PROTEIN-RELATED"/>
    <property type="match status" value="1"/>
</dbReference>
<sequence length="590" mass="65054">MTSTKATLSSAIDARRVATEPNAASPPPPPSSTSSNVLGRALRGGSYLFLQKILTFAINSFILRRLHLSVTGAVTVQFELVLASVFLFRDAFRLAFLRMPSLLDPSSSDVRTRQQRVVNAAWLSTLVSWLLAVGIAALMIAREDNEAKARDAQQGLQGYTRVLVMYCVAAMLEAAAEPMYLLAHSSVLVGWQVSAQGMGFLMRALVQYVGIFLLQLDGLLSYGIAEIAYAATLFVVFASFFYRKLGENRRANLPVMQSLTELLPRPAAGSNDGLFDAETLTLLVPLTLQSVVKYLLTEGDKWVLSLFTTMQQMGIYGIVFHLGSLVPRIVFFPLEEATKTIVSKMSRERPDDVAQTQRFVLVLLKVLHVIGMVFICFGVNYAYTLVVLLYGLEKAQGGVASALAMYCVYIPFLGLNGVCEAFVHAVGDKHQLMRLNQLMGVFFLLYATSAMLFMWGLQLDTVGIILANCVNMSCRILYCLPFMARYFANASTDKPVQQGLSVVLAFWRQALPDRLVLVAFLGSFGIGAVSQRLLLAQESWLHHGMHVAVGGVCFVAVLLAMYRRERHLLLHDLRQLRRGGDSAPSKPHSE</sequence>
<dbReference type="PANTHER" id="PTHR13117:SF5">
    <property type="entry name" value="PROTEIN RFT1 HOMOLOG"/>
    <property type="match status" value="1"/>
</dbReference>
<evidence type="ECO:0000256" key="1">
    <source>
        <dbReference type="ARBA" id="ARBA00004477"/>
    </source>
</evidence>
<keyword evidence="6 9" id="KW-1133">Transmembrane helix</keyword>
<comment type="caution">
    <text evidence="11">The sequence shown here is derived from an EMBL/GenBank/DDBJ whole genome shotgun (WGS) entry which is preliminary data.</text>
</comment>
<evidence type="ECO:0000256" key="5">
    <source>
        <dbReference type="ARBA" id="ARBA00022824"/>
    </source>
</evidence>
<dbReference type="Pfam" id="PF04506">
    <property type="entry name" value="Rft-1"/>
    <property type="match status" value="1"/>
</dbReference>
<dbReference type="AlphaFoldDB" id="A0A8K1CLL9"/>
<organism evidence="11 12">
    <name type="scientific">Pythium oligandrum</name>
    <name type="common">Mycoparasitic fungus</name>
    <dbReference type="NCBI Taxonomy" id="41045"/>
    <lineage>
        <taxon>Eukaryota</taxon>
        <taxon>Sar</taxon>
        <taxon>Stramenopiles</taxon>
        <taxon>Oomycota</taxon>
        <taxon>Peronosporomycetes</taxon>
        <taxon>Pythiales</taxon>
        <taxon>Pythiaceae</taxon>
        <taxon>Pythium</taxon>
    </lineage>
</organism>
<feature type="transmembrane region" description="Helical" evidence="9">
    <location>
        <begin position="438"/>
        <end position="457"/>
    </location>
</feature>
<feature type="transmembrane region" description="Helical" evidence="9">
    <location>
        <begin position="220"/>
        <end position="242"/>
    </location>
</feature>
<evidence type="ECO:0000256" key="10">
    <source>
        <dbReference type="SAM" id="MobiDB-lite"/>
    </source>
</evidence>
<dbReference type="GO" id="GO:0006488">
    <property type="term" value="P:dolichol-linked oligosaccharide biosynthetic process"/>
    <property type="evidence" value="ECO:0007669"/>
    <property type="project" value="InterPro"/>
</dbReference>
<feature type="transmembrane region" description="Helical" evidence="9">
    <location>
        <begin position="463"/>
        <end position="484"/>
    </location>
</feature>
<accession>A0A8K1CLL9</accession>
<evidence type="ECO:0000256" key="3">
    <source>
        <dbReference type="ARBA" id="ARBA00010288"/>
    </source>
</evidence>
<feature type="transmembrane region" description="Helical" evidence="9">
    <location>
        <begin position="120"/>
        <end position="142"/>
    </location>
</feature>
<keyword evidence="4 9" id="KW-0812">Transmembrane</keyword>
<proteinExistence type="inferred from homology"/>
<evidence type="ECO:0000313" key="12">
    <source>
        <dbReference type="Proteomes" id="UP000794436"/>
    </source>
</evidence>
<evidence type="ECO:0000256" key="4">
    <source>
        <dbReference type="ARBA" id="ARBA00022692"/>
    </source>
</evidence>
<evidence type="ECO:0000256" key="2">
    <source>
        <dbReference type="ARBA" id="ARBA00004922"/>
    </source>
</evidence>
<comment type="similarity">
    <text evidence="3 9">Belongs to the RFT1 family.</text>
</comment>
<name>A0A8K1CLL9_PYTOL</name>
<evidence type="ECO:0000256" key="6">
    <source>
        <dbReference type="ARBA" id="ARBA00022989"/>
    </source>
</evidence>
<feature type="transmembrane region" description="Helical" evidence="9">
    <location>
        <begin position="515"/>
        <end position="534"/>
    </location>
</feature>
<feature type="transmembrane region" description="Helical" evidence="9">
    <location>
        <begin position="359"/>
        <end position="383"/>
    </location>
</feature>
<dbReference type="GO" id="GO:0034203">
    <property type="term" value="P:glycolipid translocation"/>
    <property type="evidence" value="ECO:0007669"/>
    <property type="project" value="TreeGrafter"/>
</dbReference>
<evidence type="ECO:0000313" key="11">
    <source>
        <dbReference type="EMBL" id="TMW65515.1"/>
    </source>
</evidence>
<feature type="transmembrane region" description="Helical" evidence="9">
    <location>
        <begin position="68"/>
        <end position="88"/>
    </location>
</feature>